<dbReference type="GO" id="GO:0032259">
    <property type="term" value="P:methylation"/>
    <property type="evidence" value="ECO:0007669"/>
    <property type="project" value="UniProtKB-KW"/>
</dbReference>
<proteinExistence type="predicted"/>
<keyword evidence="4" id="KW-1185">Reference proteome</keyword>
<dbReference type="Proteomes" id="UP000298416">
    <property type="component" value="Unassembled WGS sequence"/>
</dbReference>
<evidence type="ECO:0008006" key="5">
    <source>
        <dbReference type="Google" id="ProtNLM"/>
    </source>
</evidence>
<reference evidence="3" key="2">
    <citation type="submission" date="2020-08" db="EMBL/GenBank/DDBJ databases">
        <title>Plant Genome Project.</title>
        <authorList>
            <person name="Zhang R.-G."/>
        </authorList>
    </citation>
    <scope>NUCLEOTIDE SEQUENCE</scope>
    <source>
        <strain evidence="3">Huo1</strain>
        <tissue evidence="3">Leaf</tissue>
    </source>
</reference>
<gene>
    <name evidence="3" type="ORF">SASPL_107233</name>
</gene>
<comment type="caution">
    <text evidence="3">The sequence shown here is derived from an EMBL/GenBank/DDBJ whole genome shotgun (WGS) entry which is preliminary data.</text>
</comment>
<name>A0A8X8YD20_SALSN</name>
<protein>
    <recommendedName>
        <fullName evidence="5">S-adenosyl-L-methionine-dependent methyltransferase</fullName>
    </recommendedName>
</protein>
<dbReference type="SUPFAM" id="SSF53335">
    <property type="entry name" value="S-adenosyl-L-methionine-dependent methyltransferases"/>
    <property type="match status" value="1"/>
</dbReference>
<evidence type="ECO:0000256" key="2">
    <source>
        <dbReference type="ARBA" id="ARBA00022679"/>
    </source>
</evidence>
<sequence>MKLLAMSSCLPRPTPYLFLASKKTAKPILNCKFNNAEAHEFFQAALHRASLRFQETLRPGMLCVCYIRGKKRCSLSFIFFGAFLRTPGCESLDYLFLYYMLRKSILLCKLTVSFSKLYGLNTLKKMAWVMEFCACWVNLLFKLLTVYVWADPLFTDPYIRCLLPLDIEMDVNQSLHKHCLATKFIDDKLITSMQKDDGLRQIIFLTDGMDTRPYRLNWPASTVLFDISPDIIFRQSIQKLEEVGAKIPRRCLLLHVPSETSDIQEALRSKGYNGTRSSLWVLQGLPVVTLSNFQDILSIVSALAMKGSFIIGELPSWLVKTETDTKSTTAEWMDKLFVSHGLKVEIVERDEVARDLGNESSFGDCEMILFAAEQLQFSDDQMELWRREFQRIEEEGDEDGFEEL</sequence>
<evidence type="ECO:0000256" key="1">
    <source>
        <dbReference type="ARBA" id="ARBA00022603"/>
    </source>
</evidence>
<dbReference type="EMBL" id="PNBA02000003">
    <property type="protein sequence ID" value="KAG6429189.1"/>
    <property type="molecule type" value="Genomic_DNA"/>
</dbReference>
<dbReference type="GO" id="GO:0008168">
    <property type="term" value="F:methyltransferase activity"/>
    <property type="evidence" value="ECO:0007669"/>
    <property type="project" value="UniProtKB-KW"/>
</dbReference>
<dbReference type="InterPro" id="IPR007213">
    <property type="entry name" value="Ppm1/Ppm2/Tcmp"/>
</dbReference>
<reference evidence="3" key="1">
    <citation type="submission" date="2018-01" db="EMBL/GenBank/DDBJ databases">
        <authorList>
            <person name="Mao J.F."/>
        </authorList>
    </citation>
    <scope>NUCLEOTIDE SEQUENCE</scope>
    <source>
        <strain evidence="3">Huo1</strain>
        <tissue evidence="3">Leaf</tissue>
    </source>
</reference>
<dbReference type="AlphaFoldDB" id="A0A8X8YD20"/>
<dbReference type="Gene3D" id="3.40.50.150">
    <property type="entry name" value="Vaccinia Virus protein VP39"/>
    <property type="match status" value="1"/>
</dbReference>
<evidence type="ECO:0000313" key="4">
    <source>
        <dbReference type="Proteomes" id="UP000298416"/>
    </source>
</evidence>
<organism evidence="3">
    <name type="scientific">Salvia splendens</name>
    <name type="common">Scarlet sage</name>
    <dbReference type="NCBI Taxonomy" id="180675"/>
    <lineage>
        <taxon>Eukaryota</taxon>
        <taxon>Viridiplantae</taxon>
        <taxon>Streptophyta</taxon>
        <taxon>Embryophyta</taxon>
        <taxon>Tracheophyta</taxon>
        <taxon>Spermatophyta</taxon>
        <taxon>Magnoliopsida</taxon>
        <taxon>eudicotyledons</taxon>
        <taxon>Gunneridae</taxon>
        <taxon>Pentapetalae</taxon>
        <taxon>asterids</taxon>
        <taxon>lamiids</taxon>
        <taxon>Lamiales</taxon>
        <taxon>Lamiaceae</taxon>
        <taxon>Nepetoideae</taxon>
        <taxon>Mentheae</taxon>
        <taxon>Salviinae</taxon>
        <taxon>Salvia</taxon>
        <taxon>Salvia subgen. Calosphace</taxon>
        <taxon>core Calosphace</taxon>
    </lineage>
</organism>
<keyword evidence="1" id="KW-0489">Methyltransferase</keyword>
<dbReference type="InterPro" id="IPR029063">
    <property type="entry name" value="SAM-dependent_MTases_sf"/>
</dbReference>
<evidence type="ECO:0000313" key="3">
    <source>
        <dbReference type="EMBL" id="KAG6429189.1"/>
    </source>
</evidence>
<dbReference type="PANTHER" id="PTHR43619:SF2">
    <property type="entry name" value="S-ADENOSYL-L-METHIONINE-DEPENDENT METHYLTRANSFERASES SUPERFAMILY PROTEIN"/>
    <property type="match status" value="1"/>
</dbReference>
<dbReference type="Pfam" id="PF04072">
    <property type="entry name" value="LCM"/>
    <property type="match status" value="1"/>
</dbReference>
<accession>A0A8X8YD20</accession>
<keyword evidence="2" id="KW-0808">Transferase</keyword>
<dbReference type="PANTHER" id="PTHR43619">
    <property type="entry name" value="S-ADENOSYL-L-METHIONINE-DEPENDENT METHYLTRANSFERASE YKTD-RELATED"/>
    <property type="match status" value="1"/>
</dbReference>